<comment type="caution">
    <text evidence="1">The sequence shown here is derived from an EMBL/GenBank/DDBJ whole genome shotgun (WGS) entry which is preliminary data.</text>
</comment>
<keyword evidence="2" id="KW-1185">Reference proteome</keyword>
<name>S9TIV7_9TRYP</name>
<proteinExistence type="predicted"/>
<sequence length="87" mass="8962">MGSSISSCLRVPSTFSMEALERPVSTGAAFVSFSASAGSPDSVLSRENDALSSAARPSRPNRSFAITELALALLMDSARCSTASSTE</sequence>
<evidence type="ECO:0000313" key="1">
    <source>
        <dbReference type="EMBL" id="EPY16308.1"/>
    </source>
</evidence>
<protein>
    <submittedName>
        <fullName evidence="1">Uncharacterized protein</fullName>
    </submittedName>
</protein>
<dbReference type="EMBL" id="ATMH01011362">
    <property type="protein sequence ID" value="EPY16308.1"/>
    <property type="molecule type" value="Genomic_DNA"/>
</dbReference>
<dbReference type="Proteomes" id="UP000015354">
    <property type="component" value="Unassembled WGS sequence"/>
</dbReference>
<organism evidence="1 2">
    <name type="scientific">Strigomonas culicis</name>
    <dbReference type="NCBI Taxonomy" id="28005"/>
    <lineage>
        <taxon>Eukaryota</taxon>
        <taxon>Discoba</taxon>
        <taxon>Euglenozoa</taxon>
        <taxon>Kinetoplastea</taxon>
        <taxon>Metakinetoplastina</taxon>
        <taxon>Trypanosomatida</taxon>
        <taxon>Trypanosomatidae</taxon>
        <taxon>Strigomonadinae</taxon>
        <taxon>Strigomonas</taxon>
    </lineage>
</organism>
<accession>S9TIV7</accession>
<evidence type="ECO:0000313" key="2">
    <source>
        <dbReference type="Proteomes" id="UP000015354"/>
    </source>
</evidence>
<reference evidence="1 2" key="1">
    <citation type="journal article" date="2013" name="PLoS ONE">
        <title>Predicting the Proteins of Angomonas deanei, Strigomonas culicis and Their Respective Endosymbionts Reveals New Aspects of the Trypanosomatidae Family.</title>
        <authorList>
            <person name="Motta M.C."/>
            <person name="Martins A.C."/>
            <person name="de Souza S.S."/>
            <person name="Catta-Preta C.M."/>
            <person name="Silva R."/>
            <person name="Klein C.C."/>
            <person name="de Almeida L.G."/>
            <person name="de Lima Cunha O."/>
            <person name="Ciapina L.P."/>
            <person name="Brocchi M."/>
            <person name="Colabardini A.C."/>
            <person name="de Araujo Lima B."/>
            <person name="Machado C.R."/>
            <person name="de Almeida Soares C.M."/>
            <person name="Probst C.M."/>
            <person name="de Menezes C.B."/>
            <person name="Thompson C.E."/>
            <person name="Bartholomeu D.C."/>
            <person name="Gradia D.F."/>
            <person name="Pavoni D.P."/>
            <person name="Grisard E.C."/>
            <person name="Fantinatti-Garboggini F."/>
            <person name="Marchini F.K."/>
            <person name="Rodrigues-Luiz G.F."/>
            <person name="Wagner G."/>
            <person name="Goldman G.H."/>
            <person name="Fietto J.L."/>
            <person name="Elias M.C."/>
            <person name="Goldman M.H."/>
            <person name="Sagot M.F."/>
            <person name="Pereira M."/>
            <person name="Stoco P.H."/>
            <person name="de Mendonca-Neto R.P."/>
            <person name="Teixeira S.M."/>
            <person name="Maciel T.E."/>
            <person name="de Oliveira Mendes T.A."/>
            <person name="Urmenyi T.P."/>
            <person name="de Souza W."/>
            <person name="Schenkman S."/>
            <person name="de Vasconcelos A.T."/>
        </authorList>
    </citation>
    <scope>NUCLEOTIDE SEQUENCE [LARGE SCALE GENOMIC DNA]</scope>
</reference>
<gene>
    <name evidence="1" type="ORF">STCU_11413</name>
</gene>
<dbReference type="AlphaFoldDB" id="S9TIV7"/>